<feature type="transmembrane region" description="Helical" evidence="1">
    <location>
        <begin position="360"/>
        <end position="377"/>
    </location>
</feature>
<comment type="caution">
    <text evidence="3">The sequence shown here is derived from an EMBL/GenBank/DDBJ whole genome shotgun (WGS) entry which is preliminary data.</text>
</comment>
<dbReference type="Proteomes" id="UP000198287">
    <property type="component" value="Unassembled WGS sequence"/>
</dbReference>
<feature type="chain" id="PRO_5012081792" evidence="2">
    <location>
        <begin position="23"/>
        <end position="697"/>
    </location>
</feature>
<evidence type="ECO:0000256" key="2">
    <source>
        <dbReference type="SAM" id="SignalP"/>
    </source>
</evidence>
<evidence type="ECO:0000313" key="3">
    <source>
        <dbReference type="EMBL" id="OXA46246.1"/>
    </source>
</evidence>
<accession>A0A226DPW0</accession>
<evidence type="ECO:0000313" key="4">
    <source>
        <dbReference type="Proteomes" id="UP000198287"/>
    </source>
</evidence>
<keyword evidence="4" id="KW-1185">Reference proteome</keyword>
<organism evidence="3 4">
    <name type="scientific">Folsomia candida</name>
    <name type="common">Springtail</name>
    <dbReference type="NCBI Taxonomy" id="158441"/>
    <lineage>
        <taxon>Eukaryota</taxon>
        <taxon>Metazoa</taxon>
        <taxon>Ecdysozoa</taxon>
        <taxon>Arthropoda</taxon>
        <taxon>Hexapoda</taxon>
        <taxon>Collembola</taxon>
        <taxon>Entomobryomorpha</taxon>
        <taxon>Isotomoidea</taxon>
        <taxon>Isotomidae</taxon>
        <taxon>Proisotominae</taxon>
        <taxon>Folsomia</taxon>
    </lineage>
</organism>
<evidence type="ECO:0000256" key="1">
    <source>
        <dbReference type="SAM" id="Phobius"/>
    </source>
</evidence>
<sequence>MKFLFMDLVFYVLLWFSMITEGKMFSFSQFFNSVPNCYATFHVKHDNLDESNLVFHKLHFSLPVLIKSLSLSKPPQLPKYQRYAGSRHNSGCCMAEYVLDPDHILGKIKAKIILQLMEFGTSRRSVSTLLKFLILVIPPVSTPWYIRILTTDVIDASIQAFLVRDEVQEEEIGGSTNQLMYFSTKSPLRNKIVLDVQTADLPEILDKLVHQEKRSVYNFVHSADLDAFTKNSMTLLSTKSETPVASGPLVAAHLRKLSDQEIFDFAHFSRASTALKTFSLMQILAFVLLEDIVKRGDFNSSPNWRDGFTFSTPRLSALNKYVESGNVFVVWYDSLEYNFLTCDAVQTRIKYDFYHSPFDTWSWICMIASLLAIWVGVSRPFRAYRVLHNLLDLIGVTVEKPILIAGTLSRRQVALICVWIWAGIILNTGWKANFTTEMITPISPTSPLTAFWDLSNFTFYSPVPQAQYYLIENPGMGYPFTQAYSIFQNLINSKVPKILELAKNALTLSNDEGYVNLVPLAYKFPAYFWGNMTTPSCKGKAYMDKAERIDDILPFANRLGGRKTGLSFTKGKKPLSFCMNGWIWSIGGDSRLAEGLVERQSGLLAAGIYSYWIGFYTRFKPVKLFQHFDESENGNYMNVLSNKDEPKALGLDSNILSVKILFSGMCAFCVGVAVMEWCYFRLGKRPTKYKFPYVYTK</sequence>
<feature type="transmembrane region" description="Helical" evidence="1">
    <location>
        <begin position="413"/>
        <end position="430"/>
    </location>
</feature>
<reference evidence="3 4" key="1">
    <citation type="submission" date="2015-12" db="EMBL/GenBank/DDBJ databases">
        <title>The genome of Folsomia candida.</title>
        <authorList>
            <person name="Faddeeva A."/>
            <person name="Derks M.F."/>
            <person name="Anvar Y."/>
            <person name="Smit S."/>
            <person name="Van Straalen N."/>
            <person name="Roelofs D."/>
        </authorList>
    </citation>
    <scope>NUCLEOTIDE SEQUENCE [LARGE SCALE GENOMIC DNA]</scope>
    <source>
        <strain evidence="3 4">VU population</strain>
        <tissue evidence="3">Whole body</tissue>
    </source>
</reference>
<protein>
    <submittedName>
        <fullName evidence="3">Uncharacterized protein</fullName>
    </submittedName>
</protein>
<dbReference type="EMBL" id="LNIX01000016">
    <property type="protein sequence ID" value="OXA46246.1"/>
    <property type="molecule type" value="Genomic_DNA"/>
</dbReference>
<keyword evidence="2" id="KW-0732">Signal</keyword>
<feature type="signal peptide" evidence="2">
    <location>
        <begin position="1"/>
        <end position="22"/>
    </location>
</feature>
<keyword evidence="1" id="KW-1133">Transmembrane helix</keyword>
<gene>
    <name evidence="3" type="ORF">Fcan01_19327</name>
</gene>
<proteinExistence type="predicted"/>
<keyword evidence="1" id="KW-0472">Membrane</keyword>
<keyword evidence="1" id="KW-0812">Transmembrane</keyword>
<feature type="transmembrane region" description="Helical" evidence="1">
    <location>
        <begin position="660"/>
        <end position="680"/>
    </location>
</feature>
<name>A0A226DPW0_FOLCA</name>
<dbReference type="AlphaFoldDB" id="A0A226DPW0"/>